<comment type="caution">
    <text evidence="1">The sequence shown here is derived from an EMBL/GenBank/DDBJ whole genome shotgun (WGS) entry which is preliminary data.</text>
</comment>
<evidence type="ECO:0008006" key="3">
    <source>
        <dbReference type="Google" id="ProtNLM"/>
    </source>
</evidence>
<reference evidence="2" key="1">
    <citation type="submission" date="2017-09" db="EMBL/GenBank/DDBJ databases">
        <title>Depth-based differentiation of microbial function through sediment-hosted aquifers and enrichment of novel symbionts in the deep terrestrial subsurface.</title>
        <authorList>
            <person name="Probst A.J."/>
            <person name="Ladd B."/>
            <person name="Jarett J.K."/>
            <person name="Geller-Mcgrath D.E."/>
            <person name="Sieber C.M.K."/>
            <person name="Emerson J.B."/>
            <person name="Anantharaman K."/>
            <person name="Thomas B.C."/>
            <person name="Malmstrom R."/>
            <person name="Stieglmeier M."/>
            <person name="Klingl A."/>
            <person name="Woyke T."/>
            <person name="Ryan C.M."/>
            <person name="Banfield J.F."/>
        </authorList>
    </citation>
    <scope>NUCLEOTIDE SEQUENCE [LARGE SCALE GENOMIC DNA]</scope>
</reference>
<gene>
    <name evidence="1" type="ORF">COU07_01365</name>
</gene>
<dbReference type="AlphaFoldDB" id="A0A2H0UT20"/>
<sequence length="107" mass="12023">MTIIEPNKKQSKTKFARFTAGAAFALVFTGSVLSISLYNNTVDLRHRVSSAESTLQMLREENDELKGQVFSLSSVERVRAFGEESGFIQQKSPKYLEVDSKKFAQNL</sequence>
<evidence type="ECO:0000313" key="2">
    <source>
        <dbReference type="Proteomes" id="UP000231157"/>
    </source>
</evidence>
<dbReference type="Proteomes" id="UP000231157">
    <property type="component" value="Unassembled WGS sequence"/>
</dbReference>
<evidence type="ECO:0000313" key="1">
    <source>
        <dbReference type="EMBL" id="PIR89531.1"/>
    </source>
</evidence>
<proteinExistence type="predicted"/>
<name>A0A2H0UT20_9BACT</name>
<organism evidence="1 2">
    <name type="scientific">Candidatus Harrisonbacteria bacterium CG10_big_fil_rev_8_21_14_0_10_40_38</name>
    <dbReference type="NCBI Taxonomy" id="1974583"/>
    <lineage>
        <taxon>Bacteria</taxon>
        <taxon>Candidatus Harrisoniibacteriota</taxon>
    </lineage>
</organism>
<protein>
    <recommendedName>
        <fullName evidence="3">Cell division protein FtsL</fullName>
    </recommendedName>
</protein>
<dbReference type="EMBL" id="PFAZ01000001">
    <property type="protein sequence ID" value="PIR89531.1"/>
    <property type="molecule type" value="Genomic_DNA"/>
</dbReference>
<accession>A0A2H0UT20</accession>